<reference evidence="6 7" key="1">
    <citation type="journal article" date="2014" name="Genome Announc.">
        <title>Draft genome sequences of the altered schaedler flora, a defined bacterial community from gnotobiotic mice.</title>
        <authorList>
            <person name="Wannemuehler M.J."/>
            <person name="Overstreet A.M."/>
            <person name="Ward D.V."/>
            <person name="Phillips G.J."/>
        </authorList>
    </citation>
    <scope>NUCLEOTIDE SEQUENCE [LARGE SCALE GENOMIC DNA]</scope>
    <source>
        <strain evidence="6 7">ASF492</strain>
    </source>
</reference>
<dbReference type="AlphaFoldDB" id="N2BBB7"/>
<dbReference type="PATRIC" id="fig|1235802.3.peg.142"/>
<sequence>MAGVRSALLITCLSKLHVVIVGQVKIILRDFAPYALTLLLQIHKIHGIIKKGDFMDTNDLIKLLPSGYEQACFDKKAITRKRTIKNPLDLLRLILFYLSGNKSLIDVSQFALISGIGKISDVGFMKRFIKCKEWIIWLTQHILPNPVIQYQKPGWLEPFQVLAIDASDIVEKGAVKRLWHLHYAVDLFSLTCSQFKITGQSTGESLKNFTLAKGCLVIADRAYGTIKSMEHCLAAGGDFIIRIKNKAFNIYDADGGKLVFTDWLRTVGETAEELNVYIRNSEKKLVPLRICACKKTKAEIAAEKVRIKKMESKKQRKLSDETVFTHNYMFVITSLPAEISAAEILSCYRLRWQVELVFKRLKSLLQLGSIPTKTEEAGEAWINGKILLSLLTEKYLGDVDFSPSWNIRSQSECMEGDEAGILYNFYDDTAKYPDGNL</sequence>
<dbReference type="InterPro" id="IPR002559">
    <property type="entry name" value="Transposase_11"/>
</dbReference>
<name>N2BBB7_9FIRM</name>
<dbReference type="InterPro" id="IPR012337">
    <property type="entry name" value="RNaseH-like_sf"/>
</dbReference>
<evidence type="ECO:0000259" key="5">
    <source>
        <dbReference type="Pfam" id="PF01609"/>
    </source>
</evidence>
<feature type="domain" description="Transposase IS4-like" evidence="5">
    <location>
        <begin position="161"/>
        <end position="390"/>
    </location>
</feature>
<dbReference type="Pfam" id="PF01609">
    <property type="entry name" value="DDE_Tnp_1"/>
    <property type="match status" value="1"/>
</dbReference>
<accession>N2BBB7</accession>
<dbReference type="SUPFAM" id="SSF53098">
    <property type="entry name" value="Ribonuclease H-like"/>
    <property type="match status" value="1"/>
</dbReference>
<comment type="caution">
    <text evidence="6">The sequence shown here is derived from an EMBL/GenBank/DDBJ whole genome shotgun (WGS) entry which is preliminary data.</text>
</comment>
<keyword evidence="7" id="KW-1185">Reference proteome</keyword>
<dbReference type="eggNOG" id="COG3385">
    <property type="taxonomic scope" value="Bacteria"/>
</dbReference>
<gene>
    <name evidence="6" type="ORF">C823_00130</name>
</gene>
<evidence type="ECO:0000256" key="1">
    <source>
        <dbReference type="ARBA" id="ARBA00010075"/>
    </source>
</evidence>
<dbReference type="GO" id="GO:0004803">
    <property type="term" value="F:transposase activity"/>
    <property type="evidence" value="ECO:0007669"/>
    <property type="project" value="InterPro"/>
</dbReference>
<evidence type="ECO:0000256" key="4">
    <source>
        <dbReference type="ARBA" id="ARBA00023172"/>
    </source>
</evidence>
<dbReference type="PANTHER" id="PTHR33258:SF1">
    <property type="entry name" value="TRANSPOSASE INSL FOR INSERTION SEQUENCE ELEMENT IS186A-RELATED"/>
    <property type="match status" value="1"/>
</dbReference>
<dbReference type="InterPro" id="IPR047952">
    <property type="entry name" value="Transpos_IS4"/>
</dbReference>
<dbReference type="GO" id="GO:0006313">
    <property type="term" value="P:DNA transposition"/>
    <property type="evidence" value="ECO:0007669"/>
    <property type="project" value="InterPro"/>
</dbReference>
<keyword evidence="3" id="KW-0238">DNA-binding</keyword>
<comment type="similarity">
    <text evidence="1">Belongs to the transposase 11 family.</text>
</comment>
<evidence type="ECO:0000313" key="7">
    <source>
        <dbReference type="Proteomes" id="UP000012589"/>
    </source>
</evidence>
<dbReference type="PANTHER" id="PTHR33258">
    <property type="entry name" value="TRANSPOSASE INSL FOR INSERTION SEQUENCE ELEMENT IS186A-RELATED"/>
    <property type="match status" value="1"/>
</dbReference>
<protein>
    <recommendedName>
        <fullName evidence="5">Transposase IS4-like domain-containing protein</fullName>
    </recommendedName>
</protein>
<keyword evidence="4" id="KW-0233">DNA recombination</keyword>
<evidence type="ECO:0000256" key="2">
    <source>
        <dbReference type="ARBA" id="ARBA00022578"/>
    </source>
</evidence>
<evidence type="ECO:0000313" key="6">
    <source>
        <dbReference type="EMBL" id="EMZ38967.1"/>
    </source>
</evidence>
<keyword evidence="2" id="KW-0815">Transposition</keyword>
<dbReference type="HOGENOM" id="CLU_049434_1_0_9"/>
<dbReference type="GO" id="GO:0003677">
    <property type="term" value="F:DNA binding"/>
    <property type="evidence" value="ECO:0007669"/>
    <property type="project" value="UniProtKB-KW"/>
</dbReference>
<proteinExistence type="inferred from homology"/>
<organism evidence="6 7">
    <name type="scientific">Eubacterium plexicaudatum ASF492</name>
    <dbReference type="NCBI Taxonomy" id="1235802"/>
    <lineage>
        <taxon>Bacteria</taxon>
        <taxon>Bacillati</taxon>
        <taxon>Bacillota</taxon>
        <taxon>Clostridia</taxon>
        <taxon>Eubacteriales</taxon>
        <taxon>Eubacteriaceae</taxon>
        <taxon>Eubacterium</taxon>
    </lineage>
</organism>
<dbReference type="Gene3D" id="3.90.350.10">
    <property type="entry name" value="Transposase Inhibitor Protein From Tn5, Chain A, domain 1"/>
    <property type="match status" value="1"/>
</dbReference>
<evidence type="ECO:0000256" key="3">
    <source>
        <dbReference type="ARBA" id="ARBA00023125"/>
    </source>
</evidence>
<dbReference type="Proteomes" id="UP000012589">
    <property type="component" value="Unassembled WGS sequence"/>
</dbReference>
<dbReference type="STRING" id="1235802.C823_00130"/>
<dbReference type="EMBL" id="AQFT01000005">
    <property type="protein sequence ID" value="EMZ38967.1"/>
    <property type="molecule type" value="Genomic_DNA"/>
</dbReference>
<dbReference type="NCBIfam" id="NF033592">
    <property type="entry name" value="transpos_IS4_1"/>
    <property type="match status" value="1"/>
</dbReference>